<dbReference type="Proteomes" id="UP000662200">
    <property type="component" value="Unassembled WGS sequence"/>
</dbReference>
<organism evidence="1 2">
    <name type="scientific">Pilimelia terevasa</name>
    <dbReference type="NCBI Taxonomy" id="53372"/>
    <lineage>
        <taxon>Bacteria</taxon>
        <taxon>Bacillati</taxon>
        <taxon>Actinomycetota</taxon>
        <taxon>Actinomycetes</taxon>
        <taxon>Micromonosporales</taxon>
        <taxon>Micromonosporaceae</taxon>
        <taxon>Pilimelia</taxon>
    </lineage>
</organism>
<evidence type="ECO:0000313" key="1">
    <source>
        <dbReference type="EMBL" id="GGK11484.1"/>
    </source>
</evidence>
<proteinExistence type="predicted"/>
<protein>
    <submittedName>
        <fullName evidence="1">Uncharacterized protein</fullName>
    </submittedName>
</protein>
<comment type="caution">
    <text evidence="1">The sequence shown here is derived from an EMBL/GenBank/DDBJ whole genome shotgun (WGS) entry which is preliminary data.</text>
</comment>
<dbReference type="AlphaFoldDB" id="A0A8J3BFK8"/>
<gene>
    <name evidence="1" type="ORF">GCM10010124_00140</name>
</gene>
<evidence type="ECO:0000313" key="2">
    <source>
        <dbReference type="Proteomes" id="UP000662200"/>
    </source>
</evidence>
<sequence length="84" mass="9176">MSDQPCGVCPGLQARINYLTGVNAHLNRTLTLLRRLFAAVVAGVRATEVFAAKEIEAPTMPRRELVPAVVQRLAHVVDIAEGRR</sequence>
<dbReference type="EMBL" id="BMQC01000001">
    <property type="protein sequence ID" value="GGK11484.1"/>
    <property type="molecule type" value="Genomic_DNA"/>
</dbReference>
<dbReference type="RefSeq" id="WP_189112075.1">
    <property type="nucleotide sequence ID" value="NZ_BMQC01000001.1"/>
</dbReference>
<reference evidence="1" key="2">
    <citation type="submission" date="2020-09" db="EMBL/GenBank/DDBJ databases">
        <authorList>
            <person name="Sun Q."/>
            <person name="Ohkuma M."/>
        </authorList>
    </citation>
    <scope>NUCLEOTIDE SEQUENCE</scope>
    <source>
        <strain evidence="1">JCM 3091</strain>
    </source>
</reference>
<keyword evidence="2" id="KW-1185">Reference proteome</keyword>
<name>A0A8J3BFK8_9ACTN</name>
<reference evidence="1" key="1">
    <citation type="journal article" date="2014" name="Int. J. Syst. Evol. Microbiol.">
        <title>Complete genome sequence of Corynebacterium casei LMG S-19264T (=DSM 44701T), isolated from a smear-ripened cheese.</title>
        <authorList>
            <consortium name="US DOE Joint Genome Institute (JGI-PGF)"/>
            <person name="Walter F."/>
            <person name="Albersmeier A."/>
            <person name="Kalinowski J."/>
            <person name="Ruckert C."/>
        </authorList>
    </citation>
    <scope>NUCLEOTIDE SEQUENCE</scope>
    <source>
        <strain evidence="1">JCM 3091</strain>
    </source>
</reference>
<accession>A0A8J3BFK8</accession>